<sequence>MHKTSNPKIIKSIFICAYVFLQKLMFYLIIIFNNIFLSYQSKQTNKQQIIVILNRKFY</sequence>
<dbReference type="GeneID" id="24438779"/>
<dbReference type="Proteomes" id="UP000009168">
    <property type="component" value="Unassembled WGS sequence"/>
</dbReference>
<name>W7XE38_TETTS</name>
<evidence type="ECO:0000256" key="1">
    <source>
        <dbReference type="SAM" id="Phobius"/>
    </source>
</evidence>
<keyword evidence="1" id="KW-0472">Membrane</keyword>
<evidence type="ECO:0000313" key="2">
    <source>
        <dbReference type="EMBL" id="EWS74798.1"/>
    </source>
</evidence>
<protein>
    <submittedName>
        <fullName evidence="2">Transmembrane protein, putative</fullName>
    </submittedName>
</protein>
<evidence type="ECO:0000313" key="3">
    <source>
        <dbReference type="Proteomes" id="UP000009168"/>
    </source>
</evidence>
<keyword evidence="3" id="KW-1185">Reference proteome</keyword>
<accession>W7XE38</accession>
<reference evidence="3" key="1">
    <citation type="journal article" date="2006" name="PLoS Biol.">
        <title>Macronuclear genome sequence of the ciliate Tetrahymena thermophila, a model eukaryote.</title>
        <authorList>
            <person name="Eisen J.A."/>
            <person name="Coyne R.S."/>
            <person name="Wu M."/>
            <person name="Wu D."/>
            <person name="Thiagarajan M."/>
            <person name="Wortman J.R."/>
            <person name="Badger J.H."/>
            <person name="Ren Q."/>
            <person name="Amedeo P."/>
            <person name="Jones K.M."/>
            <person name="Tallon L.J."/>
            <person name="Delcher A.L."/>
            <person name="Salzberg S.L."/>
            <person name="Silva J.C."/>
            <person name="Haas B.J."/>
            <person name="Majoros W.H."/>
            <person name="Farzad M."/>
            <person name="Carlton J.M."/>
            <person name="Smith R.K. Jr."/>
            <person name="Garg J."/>
            <person name="Pearlman R.E."/>
            <person name="Karrer K.M."/>
            <person name="Sun L."/>
            <person name="Manning G."/>
            <person name="Elde N.C."/>
            <person name="Turkewitz A.P."/>
            <person name="Asai D.J."/>
            <person name="Wilkes D.E."/>
            <person name="Wang Y."/>
            <person name="Cai H."/>
            <person name="Collins K."/>
            <person name="Stewart B.A."/>
            <person name="Lee S.R."/>
            <person name="Wilamowska K."/>
            <person name="Weinberg Z."/>
            <person name="Ruzzo W.L."/>
            <person name="Wloga D."/>
            <person name="Gaertig J."/>
            <person name="Frankel J."/>
            <person name="Tsao C.-C."/>
            <person name="Gorovsky M.A."/>
            <person name="Keeling P.J."/>
            <person name="Waller R.F."/>
            <person name="Patron N.J."/>
            <person name="Cherry J.M."/>
            <person name="Stover N.A."/>
            <person name="Krieger C.J."/>
            <person name="del Toro C."/>
            <person name="Ryder H.F."/>
            <person name="Williamson S.C."/>
            <person name="Barbeau R.A."/>
            <person name="Hamilton E.P."/>
            <person name="Orias E."/>
        </authorList>
    </citation>
    <scope>NUCLEOTIDE SEQUENCE [LARGE SCALE GENOMIC DNA]</scope>
    <source>
        <strain evidence="3">SB210</strain>
    </source>
</reference>
<feature type="transmembrane region" description="Helical" evidence="1">
    <location>
        <begin position="12"/>
        <end position="36"/>
    </location>
</feature>
<organism evidence="2 3">
    <name type="scientific">Tetrahymena thermophila (strain SB210)</name>
    <dbReference type="NCBI Taxonomy" id="312017"/>
    <lineage>
        <taxon>Eukaryota</taxon>
        <taxon>Sar</taxon>
        <taxon>Alveolata</taxon>
        <taxon>Ciliophora</taxon>
        <taxon>Intramacronucleata</taxon>
        <taxon>Oligohymenophorea</taxon>
        <taxon>Hymenostomatida</taxon>
        <taxon>Tetrahymenina</taxon>
        <taxon>Tetrahymenidae</taxon>
        <taxon>Tetrahymena</taxon>
    </lineage>
</organism>
<dbReference type="RefSeq" id="XP_012652691.1">
    <property type="nucleotide sequence ID" value="XM_012797237.1"/>
</dbReference>
<dbReference type="InParanoid" id="W7XE38"/>
<keyword evidence="1 2" id="KW-0812">Transmembrane</keyword>
<dbReference type="KEGG" id="tet:TTHERM_000404259"/>
<proteinExistence type="predicted"/>
<dbReference type="AlphaFoldDB" id="W7XE38"/>
<dbReference type="EMBL" id="GG662719">
    <property type="protein sequence ID" value="EWS74798.1"/>
    <property type="molecule type" value="Genomic_DNA"/>
</dbReference>
<keyword evidence="1" id="KW-1133">Transmembrane helix</keyword>
<gene>
    <name evidence="2" type="ORF">TTHERM_000404259</name>
</gene>